<protein>
    <submittedName>
        <fullName evidence="1">Abi-like protein</fullName>
    </submittedName>
</protein>
<evidence type="ECO:0000313" key="2">
    <source>
        <dbReference type="Proteomes" id="UP000003560"/>
    </source>
</evidence>
<accession>B6GEH0</accession>
<name>B6GEH0_9ACTN</name>
<sequence>MGKQLEYVPLSTNALMRHLRAQGVSIKGSSAKKKLQNIGYYHGYKGCRFARERRSPLPLTDFDQVLGLYAFDMELKTLFYPQIMQVETSLKSCILDAICSDLAERGRSASFDVVCSECLTGAGAKEQYSELSYLAQKVAKQSAREGEPVIRHFTDQSRGVPIWALMETLTLGEFSASYSCLTDELKDAIYDRLGMPGRICSRYAQKKDKTDLLLALLRVLASLRNSVAHNNVILDARFLIRNTPNKHVREYLGQEFGIDPVPFSQIADCMLLVVFFTSALGYSKTQRKRFVAEYERILGDFYVHKLPPDIYQQMIGKSDNLKIKAALAYIAKR</sequence>
<dbReference type="OrthoDB" id="2046111at2"/>
<organism evidence="1 2">
    <name type="scientific">Collinsella stercoris DSM 13279</name>
    <dbReference type="NCBI Taxonomy" id="445975"/>
    <lineage>
        <taxon>Bacteria</taxon>
        <taxon>Bacillati</taxon>
        <taxon>Actinomycetota</taxon>
        <taxon>Coriobacteriia</taxon>
        <taxon>Coriobacteriales</taxon>
        <taxon>Coriobacteriaceae</taxon>
        <taxon>Collinsella</taxon>
    </lineage>
</organism>
<dbReference type="AlphaFoldDB" id="B6GEH0"/>
<reference evidence="1 2" key="1">
    <citation type="submission" date="2008-10" db="EMBL/GenBank/DDBJ databases">
        <title>Draft genome sequence of Collinsella stercoris (DSM 13279).</title>
        <authorList>
            <person name="Sudarsanam P."/>
            <person name="Ley R."/>
            <person name="Guruge J."/>
            <person name="Turnbaugh P.J."/>
            <person name="Mahowald M."/>
            <person name="Liep D."/>
            <person name="Gordon J."/>
        </authorList>
    </citation>
    <scope>NUCLEOTIDE SEQUENCE [LARGE SCALE GENOMIC DNA]</scope>
    <source>
        <strain evidence="1 2">DSM 13279</strain>
    </source>
</reference>
<dbReference type="eggNOG" id="COG4823">
    <property type="taxonomic scope" value="Bacteria"/>
</dbReference>
<dbReference type="HOGENOM" id="CLU_044962_1_0_11"/>
<dbReference type="EMBL" id="ABXJ01000149">
    <property type="protein sequence ID" value="EEA89321.1"/>
    <property type="molecule type" value="Genomic_DNA"/>
</dbReference>
<comment type="caution">
    <text evidence="1">The sequence shown here is derived from an EMBL/GenBank/DDBJ whole genome shotgun (WGS) entry which is preliminary data.</text>
</comment>
<dbReference type="Proteomes" id="UP000003560">
    <property type="component" value="Unassembled WGS sequence"/>
</dbReference>
<dbReference type="GeneID" id="98001709"/>
<gene>
    <name evidence="1" type="ORF">COLSTE_02515</name>
</gene>
<proteinExistence type="predicted"/>
<reference evidence="1 2" key="2">
    <citation type="submission" date="2008-10" db="EMBL/GenBank/DDBJ databases">
        <authorList>
            <person name="Fulton L."/>
            <person name="Clifton S."/>
            <person name="Fulton B."/>
            <person name="Xu J."/>
            <person name="Minx P."/>
            <person name="Pepin K.H."/>
            <person name="Johnson M."/>
            <person name="Thiruvilangam P."/>
            <person name="Bhonagiri V."/>
            <person name="Nash W.E."/>
            <person name="Mardis E.R."/>
            <person name="Wilson R.K."/>
        </authorList>
    </citation>
    <scope>NUCLEOTIDE SEQUENCE [LARGE SCALE GENOMIC DNA]</scope>
    <source>
        <strain evidence="1 2">DSM 13279</strain>
    </source>
</reference>
<dbReference type="Pfam" id="PF07751">
    <property type="entry name" value="Abi_2"/>
    <property type="match status" value="1"/>
</dbReference>
<dbReference type="RefSeq" id="WP_006722131.1">
    <property type="nucleotide sequence ID" value="NZ_CP085935.1"/>
</dbReference>
<dbReference type="InterPro" id="IPR011664">
    <property type="entry name" value="Abi_system_AbiD/AbiF-like"/>
</dbReference>
<keyword evidence="2" id="KW-1185">Reference proteome</keyword>
<evidence type="ECO:0000313" key="1">
    <source>
        <dbReference type="EMBL" id="EEA89321.1"/>
    </source>
</evidence>
<dbReference type="STRING" id="445975.COLSTE_02515"/>